<keyword evidence="4" id="KW-1185">Reference proteome</keyword>
<feature type="compositionally biased region" description="Basic and acidic residues" evidence="1">
    <location>
        <begin position="451"/>
        <end position="469"/>
    </location>
</feature>
<reference evidence="3 4" key="1">
    <citation type="journal article" date="2014" name="Proc. Natl. Acad. Sci. U.S.A.">
        <title>Functional type 2 photosynthetic reaction centers found in the rare bacterial phylum Gemmatimonadetes.</title>
        <authorList>
            <person name="Zeng Y."/>
            <person name="Feng F."/>
            <person name="Medova H."/>
            <person name="Dean J."/>
            <person name="Koblizek M."/>
        </authorList>
    </citation>
    <scope>NUCLEOTIDE SEQUENCE [LARGE SCALE GENOMIC DNA]</scope>
    <source>
        <strain evidence="3 4">AP64</strain>
    </source>
</reference>
<keyword evidence="2" id="KW-1133">Transmembrane helix</keyword>
<feature type="region of interest" description="Disordered" evidence="1">
    <location>
        <begin position="1"/>
        <end position="24"/>
    </location>
</feature>
<dbReference type="Proteomes" id="UP000076404">
    <property type="component" value="Chromosome"/>
</dbReference>
<evidence type="ECO:0000256" key="2">
    <source>
        <dbReference type="SAM" id="Phobius"/>
    </source>
</evidence>
<organism evidence="3 4">
    <name type="scientific">Gemmatimonas phototrophica</name>
    <dbReference type="NCBI Taxonomy" id="1379270"/>
    <lineage>
        <taxon>Bacteria</taxon>
        <taxon>Pseudomonadati</taxon>
        <taxon>Gemmatimonadota</taxon>
        <taxon>Gemmatimonadia</taxon>
        <taxon>Gemmatimonadales</taxon>
        <taxon>Gemmatimonadaceae</taxon>
        <taxon>Gemmatimonas</taxon>
    </lineage>
</organism>
<dbReference type="SUPFAM" id="SSF48452">
    <property type="entry name" value="TPR-like"/>
    <property type="match status" value="1"/>
</dbReference>
<keyword evidence="2" id="KW-0472">Membrane</keyword>
<accession>A0A143BL93</accession>
<dbReference type="EMBL" id="CP011454">
    <property type="protein sequence ID" value="AMW05214.1"/>
    <property type="molecule type" value="Genomic_DNA"/>
</dbReference>
<dbReference type="KEGG" id="gph:GEMMAAP_11125"/>
<dbReference type="AlphaFoldDB" id="A0A143BL93"/>
<evidence type="ECO:0000313" key="4">
    <source>
        <dbReference type="Proteomes" id="UP000076404"/>
    </source>
</evidence>
<keyword evidence="2" id="KW-0812">Transmembrane</keyword>
<evidence type="ECO:0000256" key="1">
    <source>
        <dbReference type="SAM" id="MobiDB-lite"/>
    </source>
</evidence>
<feature type="transmembrane region" description="Helical" evidence="2">
    <location>
        <begin position="518"/>
        <end position="551"/>
    </location>
</feature>
<dbReference type="STRING" id="1379270.GEMMAAP_11125"/>
<evidence type="ECO:0000313" key="3">
    <source>
        <dbReference type="EMBL" id="AMW05214.1"/>
    </source>
</evidence>
<feature type="region of interest" description="Disordered" evidence="1">
    <location>
        <begin position="451"/>
        <end position="485"/>
    </location>
</feature>
<dbReference type="InterPro" id="IPR011990">
    <property type="entry name" value="TPR-like_helical_dom_sf"/>
</dbReference>
<name>A0A143BL93_9BACT</name>
<dbReference type="Gene3D" id="1.25.40.10">
    <property type="entry name" value="Tetratricopeptide repeat domain"/>
    <property type="match status" value="1"/>
</dbReference>
<dbReference type="eggNOG" id="ENOG50314UH">
    <property type="taxonomic scope" value="Bacteria"/>
</dbReference>
<sequence>MAPSRALVPVEKSGARPLPPGGSPLSRSGVALADLLFAADLVETRDMVAPVAMEMGLESARGQLLRQLPGEALVALDAVWSGARHSEEGWYLRSGALTIMGHPAEGDRVATEGLQAQPASLALRLMQSVARAMVGDLSGARSALTPALANAPNDPVLMAQQAVLMARQGHTNDAADILSRLAQQAPAHPALSWARHEIRAARADRTRGAARLPVDDLAPRVTPPGQPPEDLLGDAALLEDASFPGEADPVQGSATGEPHDMLTGALARLGSRLATLREDQLVVAARTMLRGCSSGGALASACMPEEAHAARQILSALLIVVRQDHAAPSSLTTLMEKLVPLLRGHAPVQGAVQSAGQGRWPADRTGAPMVDEAERLLRRSGASVTPSVRRLLNVLVRGAAHDSRAPAPETERATVVSGDYPMVMSDEREAGPLLPVRLGLSLLTENAASRAFERSQRVDDASRASEGHSRSRSTSTPVPGLYVGGETNGLGWGGARAADAWRGERPDRAASSRGGAALPAILLVAGALVAVVNGAAGIAALLGGAAVFTALRRTPNRDD</sequence>
<gene>
    <name evidence="3" type="ORF">GEMMAAP_11125</name>
</gene>
<reference evidence="3 4" key="2">
    <citation type="journal article" date="2016" name="Environ. Microbiol. Rep.">
        <title>Metagenomic evidence for the presence of phototrophic Gemmatimonadetes bacteria in diverse environments.</title>
        <authorList>
            <person name="Zeng Y."/>
            <person name="Baumbach J."/>
            <person name="Barbosa E.G."/>
            <person name="Azevedo V."/>
            <person name="Zhang C."/>
            <person name="Koblizek M."/>
        </authorList>
    </citation>
    <scope>NUCLEOTIDE SEQUENCE [LARGE SCALE GENOMIC DNA]</scope>
    <source>
        <strain evidence="3 4">AP64</strain>
    </source>
</reference>
<protein>
    <submittedName>
        <fullName evidence="3">Uncharacterized protein</fullName>
    </submittedName>
</protein>
<proteinExistence type="predicted"/>